<dbReference type="Pfam" id="PF00501">
    <property type="entry name" value="AMP-binding"/>
    <property type="match status" value="1"/>
</dbReference>
<dbReference type="EMBL" id="JAACFV010000021">
    <property type="protein sequence ID" value="KAF7511344.1"/>
    <property type="molecule type" value="Genomic_DNA"/>
</dbReference>
<accession>A0A8H7E5M0</accession>
<dbReference type="InterPro" id="IPR000873">
    <property type="entry name" value="AMP-dep_synth/lig_dom"/>
</dbReference>
<dbReference type="PROSITE" id="PS00455">
    <property type="entry name" value="AMP_BINDING"/>
    <property type="match status" value="1"/>
</dbReference>
<proteinExistence type="predicted"/>
<dbReference type="InterPro" id="IPR020845">
    <property type="entry name" value="AMP-binding_CS"/>
</dbReference>
<keyword evidence="2" id="KW-0597">Phosphoprotein</keyword>
<dbReference type="InterPro" id="IPR006162">
    <property type="entry name" value="Ppantetheine_attach_site"/>
</dbReference>
<keyword evidence="1" id="KW-0596">Phosphopantetheine</keyword>
<dbReference type="AlphaFoldDB" id="A0A8H7E5M0"/>
<dbReference type="InterPro" id="IPR013120">
    <property type="entry name" value="FAR_NAD-bd"/>
</dbReference>
<dbReference type="SUPFAM" id="SSF47336">
    <property type="entry name" value="ACP-like"/>
    <property type="match status" value="1"/>
</dbReference>
<dbReference type="InterPro" id="IPR051414">
    <property type="entry name" value="Adenylate-forming_Reductase"/>
</dbReference>
<evidence type="ECO:0000313" key="7">
    <source>
        <dbReference type="Proteomes" id="UP000606974"/>
    </source>
</evidence>
<keyword evidence="7" id="KW-1185">Reference proteome</keyword>
<dbReference type="Pfam" id="PF07993">
    <property type="entry name" value="NAD_binding_4"/>
    <property type="match status" value="1"/>
</dbReference>
<dbReference type="PROSITE" id="PS00012">
    <property type="entry name" value="PHOSPHOPANTETHEINE"/>
    <property type="match status" value="1"/>
</dbReference>
<dbReference type="InterPro" id="IPR036736">
    <property type="entry name" value="ACP-like_sf"/>
</dbReference>
<dbReference type="Gene3D" id="3.40.50.720">
    <property type="entry name" value="NAD(P)-binding Rossmann-like Domain"/>
    <property type="match status" value="1"/>
</dbReference>
<evidence type="ECO:0008006" key="8">
    <source>
        <dbReference type="Google" id="ProtNLM"/>
    </source>
</evidence>
<comment type="caution">
    <text evidence="6">The sequence shown here is derived from an EMBL/GenBank/DDBJ whole genome shotgun (WGS) entry which is preliminary data.</text>
</comment>
<dbReference type="Gene3D" id="1.10.1200.10">
    <property type="entry name" value="ACP-like"/>
    <property type="match status" value="1"/>
</dbReference>
<dbReference type="OrthoDB" id="429813at2759"/>
<protein>
    <recommendedName>
        <fullName evidence="8">Carrier domain-containing protein</fullName>
    </recommendedName>
</protein>
<dbReference type="InterPro" id="IPR009081">
    <property type="entry name" value="PP-bd_ACP"/>
</dbReference>
<name>A0A8H7E5M0_9EURO</name>
<dbReference type="PANTHER" id="PTHR43439:SF2">
    <property type="entry name" value="ENZYME, PUTATIVE (JCVI)-RELATED"/>
    <property type="match status" value="1"/>
</dbReference>
<feature type="domain" description="Thioester reductase (TE)" evidence="5">
    <location>
        <begin position="653"/>
        <end position="889"/>
    </location>
</feature>
<dbReference type="SUPFAM" id="SSF56801">
    <property type="entry name" value="Acetyl-CoA synthetase-like"/>
    <property type="match status" value="1"/>
</dbReference>
<dbReference type="Gene3D" id="3.40.50.12780">
    <property type="entry name" value="N-terminal domain of ligase-like"/>
    <property type="match status" value="1"/>
</dbReference>
<feature type="domain" description="AMP-dependent synthetase/ligase" evidence="3">
    <location>
        <begin position="37"/>
        <end position="336"/>
    </location>
</feature>
<dbReference type="Pfam" id="PF00550">
    <property type="entry name" value="PP-binding"/>
    <property type="match status" value="1"/>
</dbReference>
<evidence type="ECO:0000256" key="1">
    <source>
        <dbReference type="ARBA" id="ARBA00022450"/>
    </source>
</evidence>
<dbReference type="InterPro" id="IPR042099">
    <property type="entry name" value="ANL_N_sf"/>
</dbReference>
<evidence type="ECO:0000256" key="2">
    <source>
        <dbReference type="ARBA" id="ARBA00022553"/>
    </source>
</evidence>
<dbReference type="SUPFAM" id="SSF51735">
    <property type="entry name" value="NAD(P)-binding Rossmann-fold domains"/>
    <property type="match status" value="1"/>
</dbReference>
<evidence type="ECO:0000259" key="5">
    <source>
        <dbReference type="Pfam" id="PF07993"/>
    </source>
</evidence>
<dbReference type="Pfam" id="PF23562">
    <property type="entry name" value="AMP-binding_C_3"/>
    <property type="match status" value="1"/>
</dbReference>
<dbReference type="Proteomes" id="UP000606974">
    <property type="component" value="Unassembled WGS sequence"/>
</dbReference>
<evidence type="ECO:0000259" key="3">
    <source>
        <dbReference type="Pfam" id="PF00501"/>
    </source>
</evidence>
<gene>
    <name evidence="6" type="ORF">GJ744_004909</name>
</gene>
<dbReference type="InterPro" id="IPR036291">
    <property type="entry name" value="NAD(P)-bd_dom_sf"/>
</dbReference>
<dbReference type="PANTHER" id="PTHR43439">
    <property type="entry name" value="PHENYLACETATE-COENZYME A LIGASE"/>
    <property type="match status" value="1"/>
</dbReference>
<evidence type="ECO:0000259" key="4">
    <source>
        <dbReference type="Pfam" id="PF00550"/>
    </source>
</evidence>
<organism evidence="6 7">
    <name type="scientific">Endocarpon pusillum</name>
    <dbReference type="NCBI Taxonomy" id="364733"/>
    <lineage>
        <taxon>Eukaryota</taxon>
        <taxon>Fungi</taxon>
        <taxon>Dikarya</taxon>
        <taxon>Ascomycota</taxon>
        <taxon>Pezizomycotina</taxon>
        <taxon>Eurotiomycetes</taxon>
        <taxon>Chaetothyriomycetidae</taxon>
        <taxon>Verrucariales</taxon>
        <taxon>Verrucariaceae</taxon>
        <taxon>Endocarpon</taxon>
    </lineage>
</organism>
<evidence type="ECO:0000313" key="6">
    <source>
        <dbReference type="EMBL" id="KAF7511344.1"/>
    </source>
</evidence>
<reference evidence="6" key="1">
    <citation type="submission" date="2020-02" db="EMBL/GenBank/DDBJ databases">
        <authorList>
            <person name="Palmer J.M."/>
        </authorList>
    </citation>
    <scope>NUCLEOTIDE SEQUENCE</scope>
    <source>
        <strain evidence="6">EPUS1.4</strain>
        <tissue evidence="6">Thallus</tissue>
    </source>
</reference>
<sequence length="1021" mass="113237">MSHLSQEYVQHLYDTFGELKVLDDIVRHRAADDPQLPILGYPRFENSVDEYERFTGRQLDHFIDAAVKHFISSGFIPNAAETVALLAPSNLDFVVSFFALSRLGYTVLNLSLRIKPIAIINLLQKTDCSTIVHGHSPHVASTVHKVNQDLPVKSLRVPTRSDYDRLPSDEPPFVREYDRNEENGRIAVILHSSGSTGLPKPVMISHKALLTHPTQGRGMHNFNALPWYHIYGLSTSLQAMWMRKTAHLYNTSLPMTADNLVAILEAVQPEALHAVPYGLGLLAEKQRGVEAMKACKIVTSAGARTPDELGDRLVREGINLAVAFGTTEAGLLGDTIGREKGDNSWNYIRIYANIRKYVYMNPLGDDSYECVYLKGHPALSTSNSDIPAPGSWHSKDVFFPHPTIPDVWKYVSRIDDRVTLVNGEKVLPLPIEGRIREDELVREAVVVGVDESIPGLLVFRAKAADHMSDEAYLNAIWPSVADANSRAEAFSQIATDMITLIPSDVDYPQTDKGSIIRAQVYKKFEDQIKGMYAKLQDNEEGGLKLDLPALEDYLMMTFRDTIGIPLKSLETDFFTAGVDSLKAIQARRIIQKTLELNGNQLSPNIVYERGNAKHLARHLYALGKGEEVQQVDKTSLMRQLINKYSGFRKAVILTGATGSIGAHVLAQLVARDEIDKVYCLNRGDRPMQRILDSLKERRLEVTKASKAKILALTSNLSQPGFGIDASILAQMKKEVALIVHIAWPVNFNISLLSFEPHIAGLHNLLRFSLSVQAPQPAQLFFCSSISSALNTPCPASIPEAPIEDLSRASSMGYAQSKLVGEHIVRNAARAGARSYVLRIGQIVGDAQHGLWNDKEFTPSMIRSALTLKALPSLQERCSWLPVDTLATTILELAETLAASPTPLGPDPDEPSIFYNLVNPHVFSWADLLAELQAAGLEFRTIPVDDWLRLLDGSAARGDEVRNPAVKLIEFFEDNLKGAEDKGIEFETAAARRDSAALRSPPRMIEDGYVRKFLAAWMQRWA</sequence>
<feature type="domain" description="Carrier" evidence="4">
    <location>
        <begin position="553"/>
        <end position="619"/>
    </location>
</feature>